<accession>A0ABQ9H1A8</accession>
<name>A0ABQ9H1A8_9NEOP</name>
<dbReference type="EMBL" id="JARBHB010000008">
    <property type="protein sequence ID" value="KAJ8878049.1"/>
    <property type="molecule type" value="Genomic_DNA"/>
</dbReference>
<evidence type="ECO:0000313" key="2">
    <source>
        <dbReference type="Proteomes" id="UP001159363"/>
    </source>
</evidence>
<dbReference type="Proteomes" id="UP001159363">
    <property type="component" value="Chromosome 7"/>
</dbReference>
<proteinExistence type="predicted"/>
<gene>
    <name evidence="1" type="ORF">PR048_022512</name>
</gene>
<reference evidence="1 2" key="1">
    <citation type="submission" date="2023-02" db="EMBL/GenBank/DDBJ databases">
        <title>LHISI_Scaffold_Assembly.</title>
        <authorList>
            <person name="Stuart O.P."/>
            <person name="Cleave R."/>
            <person name="Magrath M.J.L."/>
            <person name="Mikheyev A.S."/>
        </authorList>
    </citation>
    <scope>NUCLEOTIDE SEQUENCE [LARGE SCALE GENOMIC DNA]</scope>
    <source>
        <strain evidence="1">Daus_M_001</strain>
        <tissue evidence="1">Leg muscle</tissue>
    </source>
</reference>
<dbReference type="PANTHER" id="PTHR10773:SF19">
    <property type="match status" value="1"/>
</dbReference>
<protein>
    <submittedName>
        <fullName evidence="1">Uncharacterized protein</fullName>
    </submittedName>
</protein>
<evidence type="ECO:0000313" key="1">
    <source>
        <dbReference type="EMBL" id="KAJ8878049.1"/>
    </source>
</evidence>
<comment type="caution">
    <text evidence="1">The sequence shown here is derived from an EMBL/GenBank/DDBJ whole genome shotgun (WGS) entry which is preliminary data.</text>
</comment>
<organism evidence="1 2">
    <name type="scientific">Dryococelus australis</name>
    <dbReference type="NCBI Taxonomy" id="614101"/>
    <lineage>
        <taxon>Eukaryota</taxon>
        <taxon>Metazoa</taxon>
        <taxon>Ecdysozoa</taxon>
        <taxon>Arthropoda</taxon>
        <taxon>Hexapoda</taxon>
        <taxon>Insecta</taxon>
        <taxon>Pterygota</taxon>
        <taxon>Neoptera</taxon>
        <taxon>Polyneoptera</taxon>
        <taxon>Phasmatodea</taxon>
        <taxon>Verophasmatodea</taxon>
        <taxon>Anareolatae</taxon>
        <taxon>Phasmatidae</taxon>
        <taxon>Eurycanthinae</taxon>
        <taxon>Dryococelus</taxon>
    </lineage>
</organism>
<dbReference type="PANTHER" id="PTHR10773">
    <property type="entry name" value="DNA-DIRECTED RNA POLYMERASES I, II, AND III SUBUNIT RPABC2"/>
    <property type="match status" value="1"/>
</dbReference>
<keyword evidence="2" id="KW-1185">Reference proteome</keyword>
<sequence length="235" mass="27370">MYNMYKSARIENCLEVAGAASYRNIFTEEYSLSFYHPKRDQCRICMAYNMPGVDKDAMKANYNTHILTKERARAEKKRDSYKWTEVEGKKGSCEIASCLYQYFKSLPADVSHISCFSDSRGGQNINKFVVAMYLTTVQELPNPDNIDLKFMVVGHSEKECDLMHSAITTEQKRVGKVNWPADRKTIVRNDIDGKPVHLQKMCWQHFTKQRPFVMQFKEDFHEEFKALDCNKKQDA</sequence>